<comment type="similarity">
    <text evidence="1">Belongs to the DNA mismatch repair MutL/HexB family.</text>
</comment>
<proteinExistence type="inferred from homology"/>
<dbReference type="InterPro" id="IPR036890">
    <property type="entry name" value="HATPase_C_sf"/>
</dbReference>
<accession>A0A5J4X809</accession>
<dbReference type="SUPFAM" id="SSF55874">
    <property type="entry name" value="ATPase domain of HSP90 chaperone/DNA topoisomerase II/histidine kinase"/>
    <property type="match status" value="1"/>
</dbReference>
<evidence type="ECO:0000313" key="2">
    <source>
        <dbReference type="EMBL" id="KAA6403371.1"/>
    </source>
</evidence>
<dbReference type="PANTHER" id="PTHR10073:SF52">
    <property type="entry name" value="MISMATCH REPAIR ENDONUCLEASE PMS2"/>
    <property type="match status" value="1"/>
</dbReference>
<comment type="caution">
    <text evidence="2">The sequence shown here is derived from an EMBL/GenBank/DDBJ whole genome shotgun (WGS) entry which is preliminary data.</text>
</comment>
<name>A0A5J4X809_9EUKA</name>
<organism evidence="2 3">
    <name type="scientific">Streblomastix strix</name>
    <dbReference type="NCBI Taxonomy" id="222440"/>
    <lineage>
        <taxon>Eukaryota</taxon>
        <taxon>Metamonada</taxon>
        <taxon>Preaxostyla</taxon>
        <taxon>Oxymonadida</taxon>
        <taxon>Streblomastigidae</taxon>
        <taxon>Streblomastix</taxon>
    </lineage>
</organism>
<dbReference type="Pfam" id="PF13589">
    <property type="entry name" value="HATPase_c_3"/>
    <property type="match status" value="1"/>
</dbReference>
<dbReference type="GO" id="GO:0006298">
    <property type="term" value="P:mismatch repair"/>
    <property type="evidence" value="ECO:0007669"/>
    <property type="project" value="InterPro"/>
</dbReference>
<dbReference type="Proteomes" id="UP000324800">
    <property type="component" value="Unassembled WGS sequence"/>
</dbReference>
<dbReference type="OrthoDB" id="10263226at2759"/>
<gene>
    <name evidence="2" type="ORF">EZS28_001107</name>
</gene>
<dbReference type="GO" id="GO:0140664">
    <property type="term" value="F:ATP-dependent DNA damage sensor activity"/>
    <property type="evidence" value="ECO:0007669"/>
    <property type="project" value="InterPro"/>
</dbReference>
<dbReference type="PANTHER" id="PTHR10073">
    <property type="entry name" value="DNA MISMATCH REPAIR PROTEIN MLH, PMS, MUTL"/>
    <property type="match status" value="1"/>
</dbReference>
<reference evidence="2 3" key="1">
    <citation type="submission" date="2019-03" db="EMBL/GenBank/DDBJ databases">
        <title>Single cell metagenomics reveals metabolic interactions within the superorganism composed of flagellate Streblomastix strix and complex community of Bacteroidetes bacteria on its surface.</title>
        <authorList>
            <person name="Treitli S.C."/>
            <person name="Kolisko M."/>
            <person name="Husnik F."/>
            <person name="Keeling P."/>
            <person name="Hampl V."/>
        </authorList>
    </citation>
    <scope>NUCLEOTIDE SEQUENCE [LARGE SCALE GENOMIC DNA]</scope>
    <source>
        <strain evidence="2">ST1C</strain>
    </source>
</reference>
<dbReference type="AlphaFoldDB" id="A0A5J4X809"/>
<sequence>MTLRSGISLLPPEISNKISSGQVIQDVNSAVKELVENSLDSQPHRIAVDLREYGLEQIQVIDDGEGIEEEDFNKLGVKHCTSKLSTFSGLNDITTHGF</sequence>
<dbReference type="Gene3D" id="3.30.565.10">
    <property type="entry name" value="Histidine kinase-like ATPase, C-terminal domain"/>
    <property type="match status" value="1"/>
</dbReference>
<evidence type="ECO:0000313" key="3">
    <source>
        <dbReference type="Proteomes" id="UP000324800"/>
    </source>
</evidence>
<dbReference type="InterPro" id="IPR038973">
    <property type="entry name" value="MutL/Mlh/Pms-like"/>
</dbReference>
<dbReference type="GO" id="GO:0016887">
    <property type="term" value="F:ATP hydrolysis activity"/>
    <property type="evidence" value="ECO:0007669"/>
    <property type="project" value="InterPro"/>
</dbReference>
<dbReference type="GO" id="GO:0032389">
    <property type="term" value="C:MutLalpha complex"/>
    <property type="evidence" value="ECO:0007669"/>
    <property type="project" value="TreeGrafter"/>
</dbReference>
<evidence type="ECO:0000256" key="1">
    <source>
        <dbReference type="ARBA" id="ARBA00006082"/>
    </source>
</evidence>
<dbReference type="EMBL" id="SNRW01000108">
    <property type="protein sequence ID" value="KAA6403371.1"/>
    <property type="molecule type" value="Genomic_DNA"/>
</dbReference>
<protein>
    <submittedName>
        <fullName evidence="2">Putative DNA mismatch repair protein MutL</fullName>
    </submittedName>
</protein>